<evidence type="ECO:0000313" key="3">
    <source>
        <dbReference type="Proteomes" id="UP000606786"/>
    </source>
</evidence>
<organism evidence="2 3">
    <name type="scientific">Ceratitis capitata</name>
    <name type="common">Mediterranean fruit fly</name>
    <name type="synonym">Tephritis capitata</name>
    <dbReference type="NCBI Taxonomy" id="7213"/>
    <lineage>
        <taxon>Eukaryota</taxon>
        <taxon>Metazoa</taxon>
        <taxon>Ecdysozoa</taxon>
        <taxon>Arthropoda</taxon>
        <taxon>Hexapoda</taxon>
        <taxon>Insecta</taxon>
        <taxon>Pterygota</taxon>
        <taxon>Neoptera</taxon>
        <taxon>Endopterygota</taxon>
        <taxon>Diptera</taxon>
        <taxon>Brachycera</taxon>
        <taxon>Muscomorpha</taxon>
        <taxon>Tephritoidea</taxon>
        <taxon>Tephritidae</taxon>
        <taxon>Ceratitis</taxon>
        <taxon>Ceratitis</taxon>
    </lineage>
</organism>
<evidence type="ECO:0000259" key="1">
    <source>
        <dbReference type="Pfam" id="PF15865"/>
    </source>
</evidence>
<sequence>MSYEINESLKIVYQAIEKRCGKPILFDRSDLKILLQSLNPVEQLLVARHFCKLPWNIGSLRVLAVLQSANVLTASNYIRSQENIEEVQLQLNDFLEAEFELIKELFTIAHYDSSNAISLNDALEECLSRLYIDLIENPNINDLKYIDTITDNMPKDFKISLAQRHIRVCLDLHNSDTKTAFAKFTTWINEGVDDIQFTKVLYDKLFKDYEEESVSYLFKLSTQENFNQWKFYFILLQTISSKCAHESSSFIRKYFKTRLSQIAAFPKREDMLHLLLSVRAATATTMDIDQNITAYGNWYKQNISDMKFVFKVEEFKSIVDLLDQCIPYEDVEDYLEIHATFSISPLVHCGKLVQSFRSKCKLHLAKIKSKKRGDAESIVIDSD</sequence>
<dbReference type="Pfam" id="PF15865">
    <property type="entry name" value="Fanconi_A_N"/>
    <property type="match status" value="1"/>
</dbReference>
<protein>
    <submittedName>
        <fullName evidence="2">(Mediterranean fruit fly) hypothetical protein</fullName>
    </submittedName>
</protein>
<name>A0A811VBA8_CERCA</name>
<dbReference type="Proteomes" id="UP000606786">
    <property type="component" value="Unassembled WGS sequence"/>
</dbReference>
<evidence type="ECO:0000313" key="2">
    <source>
        <dbReference type="EMBL" id="CAD7013165.1"/>
    </source>
</evidence>
<dbReference type="OrthoDB" id="7790690at2759"/>
<comment type="caution">
    <text evidence="2">The sequence shown here is derived from an EMBL/GenBank/DDBJ whole genome shotgun (WGS) entry which is preliminary data.</text>
</comment>
<feature type="domain" description="Fanconi anaemia group A protein N-terminal" evidence="1">
    <location>
        <begin position="57"/>
        <end position="368"/>
    </location>
</feature>
<gene>
    <name evidence="2" type="ORF">CCAP1982_LOCUS21236</name>
</gene>
<reference evidence="2" key="1">
    <citation type="submission" date="2020-11" db="EMBL/GenBank/DDBJ databases">
        <authorList>
            <person name="Whitehead M."/>
        </authorList>
    </citation>
    <scope>NUCLEOTIDE SEQUENCE</scope>
    <source>
        <strain evidence="2">EGII</strain>
    </source>
</reference>
<dbReference type="InterPro" id="IPR031729">
    <property type="entry name" value="Fanconi_A_N"/>
</dbReference>
<accession>A0A811VBA8</accession>
<dbReference type="KEGG" id="ccat:101455660"/>
<proteinExistence type="predicted"/>
<keyword evidence="3" id="KW-1185">Reference proteome</keyword>
<dbReference type="EMBL" id="CAJHJT010000056">
    <property type="protein sequence ID" value="CAD7013165.1"/>
    <property type="molecule type" value="Genomic_DNA"/>
</dbReference>
<dbReference type="AlphaFoldDB" id="A0A811VBA8"/>